<reference evidence="10 11" key="1">
    <citation type="submission" date="2018-08" db="EMBL/GenBank/DDBJ databases">
        <title>Thalassotalea euphylliae genome.</title>
        <authorList>
            <person name="Summers S."/>
            <person name="Rice S.A."/>
            <person name="Freckelton M.L."/>
            <person name="Nedved B.T."/>
            <person name="Hadfield M.G."/>
        </authorList>
    </citation>
    <scope>NUCLEOTIDE SEQUENCE [LARGE SCALE GENOMIC DNA]</scope>
    <source>
        <strain evidence="10 11">H1</strain>
    </source>
</reference>
<keyword evidence="7 10" id="KW-0503">Monooxygenase</keyword>
<evidence type="ECO:0000256" key="7">
    <source>
        <dbReference type="ARBA" id="ARBA00023033"/>
    </source>
</evidence>
<feature type="compositionally biased region" description="Low complexity" evidence="8">
    <location>
        <begin position="328"/>
        <end position="339"/>
    </location>
</feature>
<keyword evidence="6" id="KW-0560">Oxidoreductase</keyword>
<gene>
    <name evidence="10" type="ORF">DXX93_15175</name>
</gene>
<dbReference type="Gene3D" id="3.50.50.60">
    <property type="entry name" value="FAD/NAD(P)-binding domain"/>
    <property type="match status" value="2"/>
</dbReference>
<evidence type="ECO:0000313" key="10">
    <source>
        <dbReference type="EMBL" id="REL27766.1"/>
    </source>
</evidence>
<dbReference type="EMBL" id="QUOU01000001">
    <property type="protein sequence ID" value="REL27766.1"/>
    <property type="molecule type" value="Genomic_DNA"/>
</dbReference>
<keyword evidence="4" id="KW-0285">Flavoprotein</keyword>
<protein>
    <submittedName>
        <fullName evidence="10">Monooxygenase</fullName>
    </submittedName>
</protein>
<dbReference type="GO" id="GO:0019168">
    <property type="term" value="F:2-polyprenylphenol 6-hydroxylase activity"/>
    <property type="evidence" value="ECO:0007669"/>
    <property type="project" value="TreeGrafter"/>
</dbReference>
<dbReference type="NCBIfam" id="TIGR01988">
    <property type="entry name" value="Ubi-OHases"/>
    <property type="match status" value="1"/>
</dbReference>
<name>A0A3E0TSY4_9GAMM</name>
<comment type="cofactor">
    <cofactor evidence="1">
        <name>FAD</name>
        <dbReference type="ChEBI" id="CHEBI:57692"/>
    </cofactor>
</comment>
<accession>A0A3E0TSY4</accession>
<comment type="similarity">
    <text evidence="3">Belongs to the UbiH/COQ6 family.</text>
</comment>
<dbReference type="GO" id="GO:0071949">
    <property type="term" value="F:FAD binding"/>
    <property type="evidence" value="ECO:0007669"/>
    <property type="project" value="InterPro"/>
</dbReference>
<dbReference type="PRINTS" id="PR00420">
    <property type="entry name" value="RNGMNOXGNASE"/>
</dbReference>
<sequence length="420" mass="45738">MQKYDLLIVGGGMVGLSLALAVRKLTDLTVAIVEPNTPSALDSAPELRVSAINAASEQFLANIGAWHAITEQRLQAYSHMHVWDKGNIGTLDFDVAQFAAARERDNIGHIIENKVVRNALWQQAQADAGISLLTQAPLQNIAMGDHEVFASFASQMPVMAKLVVGADGANSWLRQQLDMPMAFRDYDNHALVATVNCELGHQDTAWQVFLPEGPLAFLPLFNQQQCSIVWSTTPQEADRLRALNSDEFSKALTAAADGKLGQISLASDIQGYPLTMRLAHKFVKQRAVLVGDAAHTIHPLAGQGVNLGLQDAASLAQLISEHYHGDKAAGTQQHQGQQASDNGAWHSDKMLNQYNRWRRAEALEMVTAMEAIKQSFTPQLAPVKLLRGIGMGLINHIPAVKQQMIKQAMGLSGDLPEISR</sequence>
<dbReference type="PROSITE" id="PS01304">
    <property type="entry name" value="UBIH"/>
    <property type="match status" value="1"/>
</dbReference>
<evidence type="ECO:0000256" key="4">
    <source>
        <dbReference type="ARBA" id="ARBA00022630"/>
    </source>
</evidence>
<dbReference type="InterPro" id="IPR018168">
    <property type="entry name" value="Ubi_Hdrlase_CS"/>
</dbReference>
<evidence type="ECO:0000259" key="9">
    <source>
        <dbReference type="Pfam" id="PF01494"/>
    </source>
</evidence>
<dbReference type="OrthoDB" id="9769565at2"/>
<proteinExistence type="inferred from homology"/>
<dbReference type="InterPro" id="IPR010971">
    <property type="entry name" value="UbiH/COQ6"/>
</dbReference>
<evidence type="ECO:0000256" key="2">
    <source>
        <dbReference type="ARBA" id="ARBA00004749"/>
    </source>
</evidence>
<evidence type="ECO:0000256" key="1">
    <source>
        <dbReference type="ARBA" id="ARBA00001974"/>
    </source>
</evidence>
<dbReference type="Proteomes" id="UP000256478">
    <property type="component" value="Unassembled WGS sequence"/>
</dbReference>
<evidence type="ECO:0000256" key="8">
    <source>
        <dbReference type="SAM" id="MobiDB-lite"/>
    </source>
</evidence>
<dbReference type="PANTHER" id="PTHR43876:SF7">
    <property type="entry name" value="UBIQUINONE BIOSYNTHESIS MONOOXYGENASE COQ6, MITOCHONDRIAL"/>
    <property type="match status" value="1"/>
</dbReference>
<dbReference type="SUPFAM" id="SSF51905">
    <property type="entry name" value="FAD/NAD(P)-binding domain"/>
    <property type="match status" value="1"/>
</dbReference>
<dbReference type="GO" id="GO:0006744">
    <property type="term" value="P:ubiquinone biosynthetic process"/>
    <property type="evidence" value="ECO:0007669"/>
    <property type="project" value="UniProtKB-UniPathway"/>
</dbReference>
<evidence type="ECO:0000256" key="6">
    <source>
        <dbReference type="ARBA" id="ARBA00023002"/>
    </source>
</evidence>
<feature type="region of interest" description="Disordered" evidence="8">
    <location>
        <begin position="326"/>
        <end position="345"/>
    </location>
</feature>
<dbReference type="PANTHER" id="PTHR43876">
    <property type="entry name" value="UBIQUINONE BIOSYNTHESIS MONOOXYGENASE COQ6, MITOCHONDRIAL"/>
    <property type="match status" value="1"/>
</dbReference>
<keyword evidence="5" id="KW-0274">FAD</keyword>
<comment type="pathway">
    <text evidence="2">Cofactor biosynthesis; ubiquinone biosynthesis.</text>
</comment>
<dbReference type="UniPathway" id="UPA00232"/>
<evidence type="ECO:0000256" key="5">
    <source>
        <dbReference type="ARBA" id="ARBA00022827"/>
    </source>
</evidence>
<evidence type="ECO:0000313" key="11">
    <source>
        <dbReference type="Proteomes" id="UP000256478"/>
    </source>
</evidence>
<dbReference type="InterPro" id="IPR051205">
    <property type="entry name" value="UbiH/COQ6_monooxygenase"/>
</dbReference>
<feature type="domain" description="FAD-binding" evidence="9">
    <location>
        <begin position="4"/>
        <end position="327"/>
    </location>
</feature>
<dbReference type="AlphaFoldDB" id="A0A3E0TSY4"/>
<dbReference type="InterPro" id="IPR036188">
    <property type="entry name" value="FAD/NAD-bd_sf"/>
</dbReference>
<organism evidence="10 11">
    <name type="scientific">Thalassotalea euphylliae</name>
    <dbReference type="NCBI Taxonomy" id="1655234"/>
    <lineage>
        <taxon>Bacteria</taxon>
        <taxon>Pseudomonadati</taxon>
        <taxon>Pseudomonadota</taxon>
        <taxon>Gammaproteobacteria</taxon>
        <taxon>Alteromonadales</taxon>
        <taxon>Colwelliaceae</taxon>
        <taxon>Thalassotalea</taxon>
    </lineage>
</organism>
<comment type="caution">
    <text evidence="10">The sequence shown here is derived from an EMBL/GenBank/DDBJ whole genome shotgun (WGS) entry which is preliminary data.</text>
</comment>
<dbReference type="InterPro" id="IPR002938">
    <property type="entry name" value="FAD-bd"/>
</dbReference>
<dbReference type="RefSeq" id="WP_116008834.1">
    <property type="nucleotide sequence ID" value="NZ_QUOU01000001.1"/>
</dbReference>
<evidence type="ECO:0000256" key="3">
    <source>
        <dbReference type="ARBA" id="ARBA00005349"/>
    </source>
</evidence>
<dbReference type="Pfam" id="PF01494">
    <property type="entry name" value="FAD_binding_3"/>
    <property type="match status" value="1"/>
</dbReference>